<reference evidence="1 2" key="1">
    <citation type="journal article" date="2010" name="Nature">
        <title>The Ectocarpus genome and the independent evolution of multicellularity in brown algae.</title>
        <authorList>
            <person name="Cock J.M."/>
            <person name="Sterck L."/>
            <person name="Rouze P."/>
            <person name="Scornet D."/>
            <person name="Allen A.E."/>
            <person name="Amoutzias G."/>
            <person name="Anthouard V."/>
            <person name="Artiguenave F."/>
            <person name="Aury J.M."/>
            <person name="Badger J.H."/>
            <person name="Beszteri B."/>
            <person name="Billiau K."/>
            <person name="Bonnet E."/>
            <person name="Bothwell J.H."/>
            <person name="Bowler C."/>
            <person name="Boyen C."/>
            <person name="Brownlee C."/>
            <person name="Carrano C.J."/>
            <person name="Charrier B."/>
            <person name="Cho G.Y."/>
            <person name="Coelho S.M."/>
            <person name="Collen J."/>
            <person name="Corre E."/>
            <person name="Da Silva C."/>
            <person name="Delage L."/>
            <person name="Delaroque N."/>
            <person name="Dittami S.M."/>
            <person name="Doulbeau S."/>
            <person name="Elias M."/>
            <person name="Farnham G."/>
            <person name="Gachon C.M."/>
            <person name="Gschloessl B."/>
            <person name="Heesch S."/>
            <person name="Jabbari K."/>
            <person name="Jubin C."/>
            <person name="Kawai H."/>
            <person name="Kimura K."/>
            <person name="Kloareg B."/>
            <person name="Kupper F.C."/>
            <person name="Lang D."/>
            <person name="Le Bail A."/>
            <person name="Leblanc C."/>
            <person name="Lerouge P."/>
            <person name="Lohr M."/>
            <person name="Lopez P.J."/>
            <person name="Martens C."/>
            <person name="Maumus F."/>
            <person name="Michel G."/>
            <person name="Miranda-Saavedra D."/>
            <person name="Morales J."/>
            <person name="Moreau H."/>
            <person name="Motomura T."/>
            <person name="Nagasato C."/>
            <person name="Napoli C.A."/>
            <person name="Nelson D.R."/>
            <person name="Nyvall-Collen P."/>
            <person name="Peters A.F."/>
            <person name="Pommier C."/>
            <person name="Potin P."/>
            <person name="Poulain J."/>
            <person name="Quesneville H."/>
            <person name="Read B."/>
            <person name="Rensing S.A."/>
            <person name="Ritter A."/>
            <person name="Rousvoal S."/>
            <person name="Samanta M."/>
            <person name="Samson G."/>
            <person name="Schroeder D.C."/>
            <person name="Segurens B."/>
            <person name="Strittmatter M."/>
            <person name="Tonon T."/>
            <person name="Tregear J.W."/>
            <person name="Valentin K."/>
            <person name="von Dassow P."/>
            <person name="Yamagishi T."/>
            <person name="Van de Peer Y."/>
            <person name="Wincker P."/>
        </authorList>
    </citation>
    <scope>NUCLEOTIDE SEQUENCE [LARGE SCALE GENOMIC DNA]</scope>
    <source>
        <strain evidence="2">Ec32 / CCAP1310/4</strain>
    </source>
</reference>
<protein>
    <submittedName>
        <fullName evidence="1">Uncharacterized protein</fullName>
    </submittedName>
</protein>
<dbReference type="AlphaFoldDB" id="D7FMW1"/>
<dbReference type="EMBL" id="FN649739">
    <property type="protein sequence ID" value="CBJ30025.1"/>
    <property type="molecule type" value="Genomic_DNA"/>
</dbReference>
<evidence type="ECO:0000313" key="1">
    <source>
        <dbReference type="EMBL" id="CBJ30025.1"/>
    </source>
</evidence>
<dbReference type="Proteomes" id="UP000002630">
    <property type="component" value="Linkage Group LG14"/>
</dbReference>
<sequence>MGGFYGWQLSACWWRSAGCAPATW</sequence>
<proteinExistence type="predicted"/>
<name>D7FMW1_ECTSI</name>
<accession>D7FMW1</accession>
<keyword evidence="2" id="KW-1185">Reference proteome</keyword>
<gene>
    <name evidence="1" type="ORF">Esi_0171_0040</name>
</gene>
<organism evidence="1 2">
    <name type="scientific">Ectocarpus siliculosus</name>
    <name type="common">Brown alga</name>
    <name type="synonym">Conferva siliculosa</name>
    <dbReference type="NCBI Taxonomy" id="2880"/>
    <lineage>
        <taxon>Eukaryota</taxon>
        <taxon>Sar</taxon>
        <taxon>Stramenopiles</taxon>
        <taxon>Ochrophyta</taxon>
        <taxon>PX clade</taxon>
        <taxon>Phaeophyceae</taxon>
        <taxon>Ectocarpales</taxon>
        <taxon>Ectocarpaceae</taxon>
        <taxon>Ectocarpus</taxon>
    </lineage>
</organism>
<evidence type="ECO:0000313" key="2">
    <source>
        <dbReference type="Proteomes" id="UP000002630"/>
    </source>
</evidence>
<dbReference type="InParanoid" id="D7FMW1"/>
<dbReference type="EMBL" id="FN648224">
    <property type="protein sequence ID" value="CBJ30025.1"/>
    <property type="molecule type" value="Genomic_DNA"/>
</dbReference>